<name>A0AA35XDK9_GEOBA</name>
<evidence type="ECO:0000256" key="1">
    <source>
        <dbReference type="ARBA" id="ARBA00022737"/>
    </source>
</evidence>
<proteinExistence type="predicted"/>
<evidence type="ECO:0000256" key="3">
    <source>
        <dbReference type="PROSITE-ProRule" id="PRU00023"/>
    </source>
</evidence>
<dbReference type="EMBL" id="CASHTH010003654">
    <property type="protein sequence ID" value="CAI8047545.1"/>
    <property type="molecule type" value="Genomic_DNA"/>
</dbReference>
<feature type="chain" id="PRO_5041299178" evidence="5">
    <location>
        <begin position="32"/>
        <end position="524"/>
    </location>
</feature>
<evidence type="ECO:0000256" key="2">
    <source>
        <dbReference type="ARBA" id="ARBA00023043"/>
    </source>
</evidence>
<feature type="compositionally biased region" description="Low complexity" evidence="4">
    <location>
        <begin position="194"/>
        <end position="205"/>
    </location>
</feature>
<dbReference type="PROSITE" id="PS50297">
    <property type="entry name" value="ANK_REP_REGION"/>
    <property type="match status" value="6"/>
</dbReference>
<feature type="repeat" description="ANK" evidence="3">
    <location>
        <begin position="66"/>
        <end position="98"/>
    </location>
</feature>
<feature type="region of interest" description="Disordered" evidence="4">
    <location>
        <begin position="186"/>
        <end position="227"/>
    </location>
</feature>
<accession>A0AA35XDK9</accession>
<feature type="repeat" description="ANK" evidence="3">
    <location>
        <begin position="132"/>
        <end position="164"/>
    </location>
</feature>
<feature type="repeat" description="ANK" evidence="3">
    <location>
        <begin position="99"/>
        <end position="131"/>
    </location>
</feature>
<feature type="repeat" description="ANK" evidence="3">
    <location>
        <begin position="338"/>
        <end position="370"/>
    </location>
</feature>
<dbReference type="SUPFAM" id="SSF48403">
    <property type="entry name" value="Ankyrin repeat"/>
    <property type="match status" value="1"/>
</dbReference>
<gene>
    <name evidence="6" type="ORF">GBAR_LOCUS26280</name>
</gene>
<protein>
    <submittedName>
        <fullName evidence="6">Ankyrin-1</fullName>
    </submittedName>
</protein>
<keyword evidence="5" id="KW-0732">Signal</keyword>
<dbReference type="InterPro" id="IPR002110">
    <property type="entry name" value="Ankyrin_rpt"/>
</dbReference>
<dbReference type="PANTHER" id="PTHR24126">
    <property type="entry name" value="ANKYRIN REPEAT, PH AND SEC7 DOMAIN CONTAINING PROTEIN SECG-RELATED"/>
    <property type="match status" value="1"/>
</dbReference>
<evidence type="ECO:0000256" key="4">
    <source>
        <dbReference type="SAM" id="MobiDB-lite"/>
    </source>
</evidence>
<sequence length="524" mass="54479">MSMRDRSGPWTLAGVLAAGLLAITWASPASGQPVDGTLADAARQGAVETVADLLEAGADVDAAGSDGTTALHWAVQRDDRPLARRLIAAGARVEAANRYGVTPLALAAANGSAPLAAALLDAGADPEAASPGGDTPLMLAARTGRPDVLRLLLEAGADVHATESWSRTPDVGRRRGHADAVLRAHRGRRRTSSPVGRAAHAAAVRGAGGTHRRGRGPAGGRANIHGAARDGSTPLALAVVNAHYELAGRLLELGADPNLPDPRGSVLHALAWIRRPGSGRPPLPTGALDSLDLARALLEAGADPDVHIDWREIPFEVDLGIVRPPPGISVGRNFLSFVGATPFYLAAKHADVDLMRLLVRHGADPLTPTHQRVTPLMAAAGVGFWDGESPGPLNGTPEQIRLEAIKLAIELGNDLHAATDFGDTPLAGEGRALLLRHPLNLAELDAQRDRGDMRWGGSTALHGAAMIGSNLIVQYLLEQGADIDAPNTLGWTPLMVAEGVFVANTEKAWPDTVTLLRELGAGSN</sequence>
<dbReference type="Gene3D" id="1.25.40.20">
    <property type="entry name" value="Ankyrin repeat-containing domain"/>
    <property type="match status" value="5"/>
</dbReference>
<feature type="signal peptide" evidence="5">
    <location>
        <begin position="1"/>
        <end position="31"/>
    </location>
</feature>
<evidence type="ECO:0000313" key="7">
    <source>
        <dbReference type="Proteomes" id="UP001174909"/>
    </source>
</evidence>
<keyword evidence="7" id="KW-1185">Reference proteome</keyword>
<dbReference type="Proteomes" id="UP001174909">
    <property type="component" value="Unassembled WGS sequence"/>
</dbReference>
<dbReference type="InterPro" id="IPR036770">
    <property type="entry name" value="Ankyrin_rpt-contain_sf"/>
</dbReference>
<keyword evidence="2 3" id="KW-0040">ANK repeat</keyword>
<dbReference type="SMART" id="SM00248">
    <property type="entry name" value="ANK"/>
    <property type="match status" value="9"/>
</dbReference>
<feature type="repeat" description="ANK" evidence="3">
    <location>
        <begin position="456"/>
        <end position="488"/>
    </location>
</feature>
<comment type="caution">
    <text evidence="6">The sequence shown here is derived from an EMBL/GenBank/DDBJ whole genome shotgun (WGS) entry which is preliminary data.</text>
</comment>
<dbReference type="PRINTS" id="PR01415">
    <property type="entry name" value="ANKYRIN"/>
</dbReference>
<feature type="repeat" description="ANK" evidence="3">
    <location>
        <begin position="230"/>
        <end position="262"/>
    </location>
</feature>
<dbReference type="AlphaFoldDB" id="A0AA35XDK9"/>
<dbReference type="Pfam" id="PF12796">
    <property type="entry name" value="Ank_2"/>
    <property type="match status" value="2"/>
</dbReference>
<dbReference type="Pfam" id="PF00023">
    <property type="entry name" value="Ank"/>
    <property type="match status" value="3"/>
</dbReference>
<dbReference type="PANTHER" id="PTHR24126:SF14">
    <property type="entry name" value="ANK_REP_REGION DOMAIN-CONTAINING PROTEIN"/>
    <property type="match status" value="1"/>
</dbReference>
<keyword evidence="1" id="KW-0677">Repeat</keyword>
<evidence type="ECO:0000256" key="5">
    <source>
        <dbReference type="SAM" id="SignalP"/>
    </source>
</evidence>
<reference evidence="6" key="1">
    <citation type="submission" date="2023-03" db="EMBL/GenBank/DDBJ databases">
        <authorList>
            <person name="Steffen K."/>
            <person name="Cardenas P."/>
        </authorList>
    </citation>
    <scope>NUCLEOTIDE SEQUENCE</scope>
</reference>
<evidence type="ECO:0000313" key="6">
    <source>
        <dbReference type="EMBL" id="CAI8047545.1"/>
    </source>
</evidence>
<organism evidence="6 7">
    <name type="scientific">Geodia barretti</name>
    <name type="common">Barrett's horny sponge</name>
    <dbReference type="NCBI Taxonomy" id="519541"/>
    <lineage>
        <taxon>Eukaryota</taxon>
        <taxon>Metazoa</taxon>
        <taxon>Porifera</taxon>
        <taxon>Demospongiae</taxon>
        <taxon>Heteroscleromorpha</taxon>
        <taxon>Tetractinellida</taxon>
        <taxon>Astrophorina</taxon>
        <taxon>Geodiidae</taxon>
        <taxon>Geodia</taxon>
    </lineage>
</organism>
<dbReference type="PROSITE" id="PS50088">
    <property type="entry name" value="ANK_REPEAT"/>
    <property type="match status" value="6"/>
</dbReference>